<dbReference type="PANTHER" id="PTHR35870">
    <property type="entry name" value="PROTEIN, PUTATIVE (AFU_ORTHOLOGUE AFUA_5G03330)-RELATED"/>
    <property type="match status" value="1"/>
</dbReference>
<dbReference type="GO" id="GO:0016491">
    <property type="term" value="F:oxidoreductase activity"/>
    <property type="evidence" value="ECO:0007669"/>
    <property type="project" value="UniProtKB-KW"/>
</dbReference>
<keyword evidence="1" id="KW-0560">Oxidoreductase</keyword>
<name>C1H465_PARBA</name>
<evidence type="ECO:0000313" key="2">
    <source>
        <dbReference type="EMBL" id="EEH34509.2"/>
    </source>
</evidence>
<dbReference type="Proteomes" id="UP000002059">
    <property type="component" value="Partially assembled WGS sequence"/>
</dbReference>
<dbReference type="HOGENOM" id="CLU_1579009_0_0_1"/>
<proteinExistence type="predicted"/>
<dbReference type="Pfam" id="PF14027">
    <property type="entry name" value="Questin_oxidase"/>
    <property type="match status" value="1"/>
</dbReference>
<dbReference type="KEGG" id="pbl:PAAG_05558"/>
<organism evidence="2 3">
    <name type="scientific">Paracoccidioides lutzii (strain ATCC MYA-826 / Pb01)</name>
    <name type="common">Paracoccidioides brasiliensis</name>
    <dbReference type="NCBI Taxonomy" id="502779"/>
    <lineage>
        <taxon>Eukaryota</taxon>
        <taxon>Fungi</taxon>
        <taxon>Dikarya</taxon>
        <taxon>Ascomycota</taxon>
        <taxon>Pezizomycotina</taxon>
        <taxon>Eurotiomycetes</taxon>
        <taxon>Eurotiomycetidae</taxon>
        <taxon>Onygenales</taxon>
        <taxon>Ajellomycetaceae</taxon>
        <taxon>Paracoccidioides</taxon>
    </lineage>
</organism>
<sequence length="169" mass="19348">MIRSQQGVPSTDAIQTGFCGVETQGPRVLQEMPGHLSYYDIFVRFSQDEISEWAILDVVNEYLFKAMMFSDDILGRFLHQIIYLRCTMELNQHLLVAEALVASCMHDDWPHTFPIPHWNLAQSRTKSTFKSILEIINDLYCDPVIKNDVQTLDLLNKISNGLLAQMRGA</sequence>
<dbReference type="RefSeq" id="XP_015699839.1">
    <property type="nucleotide sequence ID" value="XM_015845613.1"/>
</dbReference>
<evidence type="ECO:0000313" key="3">
    <source>
        <dbReference type="Proteomes" id="UP000002059"/>
    </source>
</evidence>
<dbReference type="AlphaFoldDB" id="C1H465"/>
<reference evidence="2 3" key="1">
    <citation type="journal article" date="2011" name="PLoS Genet.">
        <title>Comparative genomic analysis of human fungal pathogens causing paracoccidioidomycosis.</title>
        <authorList>
            <person name="Desjardins C.A."/>
            <person name="Champion M.D."/>
            <person name="Holder J.W."/>
            <person name="Muszewska A."/>
            <person name="Goldberg J."/>
            <person name="Bailao A.M."/>
            <person name="Brigido M.M."/>
            <person name="Ferreira M.E."/>
            <person name="Garcia A.M."/>
            <person name="Grynberg M."/>
            <person name="Gujja S."/>
            <person name="Heiman D.I."/>
            <person name="Henn M.R."/>
            <person name="Kodira C.D."/>
            <person name="Leon-Narvaez H."/>
            <person name="Longo L.V."/>
            <person name="Ma L.J."/>
            <person name="Malavazi I."/>
            <person name="Matsuo A.L."/>
            <person name="Morais F.V."/>
            <person name="Pereira M."/>
            <person name="Rodriguez-Brito S."/>
            <person name="Sakthikumar S."/>
            <person name="Salem-Izacc S.M."/>
            <person name="Sykes S.M."/>
            <person name="Teixeira M.M."/>
            <person name="Vallejo M.C."/>
            <person name="Walter M.E."/>
            <person name="Yandava C."/>
            <person name="Young S."/>
            <person name="Zeng Q."/>
            <person name="Zucker J."/>
            <person name="Felipe M.S."/>
            <person name="Goldman G.H."/>
            <person name="Haas B.J."/>
            <person name="McEwen J.G."/>
            <person name="Nino-Vega G."/>
            <person name="Puccia R."/>
            <person name="San-Blas G."/>
            <person name="Soares C.M."/>
            <person name="Birren B.W."/>
            <person name="Cuomo C.A."/>
        </authorList>
    </citation>
    <scope>NUCLEOTIDE SEQUENCE [LARGE SCALE GENOMIC DNA]</scope>
    <source>
        <strain evidence="3">ATCC MYA-826 / Pb01</strain>
    </source>
</reference>
<dbReference type="PANTHER" id="PTHR35870:SF1">
    <property type="entry name" value="PROTEIN, PUTATIVE (AFU_ORTHOLOGUE AFUA_5G03330)-RELATED"/>
    <property type="match status" value="1"/>
</dbReference>
<keyword evidence="3" id="KW-1185">Reference proteome</keyword>
<gene>
    <name evidence="2" type="ORF">PAAG_05558</name>
</gene>
<dbReference type="EMBL" id="KN294006">
    <property type="protein sequence ID" value="EEH34509.2"/>
    <property type="molecule type" value="Genomic_DNA"/>
</dbReference>
<accession>C1H465</accession>
<dbReference type="OrthoDB" id="10004862at2759"/>
<protein>
    <submittedName>
        <fullName evidence="2">Uncharacterized protein</fullName>
    </submittedName>
</protein>
<dbReference type="GeneID" id="9095707"/>
<dbReference type="VEuPathDB" id="FungiDB:PAAG_05558"/>
<evidence type="ECO:0000256" key="1">
    <source>
        <dbReference type="ARBA" id="ARBA00023002"/>
    </source>
</evidence>
<dbReference type="InterPro" id="IPR025337">
    <property type="entry name" value="Questin_oxidase-like"/>
</dbReference>